<reference evidence="1" key="1">
    <citation type="submission" date="2021-02" db="EMBL/GenBank/DDBJ databases">
        <authorList>
            <person name="Nowell W R."/>
        </authorList>
    </citation>
    <scope>NUCLEOTIDE SEQUENCE</scope>
</reference>
<dbReference type="SUPFAM" id="SSF56399">
    <property type="entry name" value="ADP-ribosylation"/>
    <property type="match status" value="1"/>
</dbReference>
<accession>A0A819U2G1</accession>
<evidence type="ECO:0000313" key="2">
    <source>
        <dbReference type="Proteomes" id="UP000663844"/>
    </source>
</evidence>
<organism evidence="1 2">
    <name type="scientific">Adineta steineri</name>
    <dbReference type="NCBI Taxonomy" id="433720"/>
    <lineage>
        <taxon>Eukaryota</taxon>
        <taxon>Metazoa</taxon>
        <taxon>Spiralia</taxon>
        <taxon>Gnathifera</taxon>
        <taxon>Rotifera</taxon>
        <taxon>Eurotatoria</taxon>
        <taxon>Bdelloidea</taxon>
        <taxon>Adinetida</taxon>
        <taxon>Adinetidae</taxon>
        <taxon>Adineta</taxon>
    </lineage>
</organism>
<dbReference type="AlphaFoldDB" id="A0A819U2G1"/>
<comment type="caution">
    <text evidence="1">The sequence shown here is derived from an EMBL/GenBank/DDBJ whole genome shotgun (WGS) entry which is preliminary data.</text>
</comment>
<protein>
    <submittedName>
        <fullName evidence="1">Uncharacterized protein</fullName>
    </submittedName>
</protein>
<evidence type="ECO:0000313" key="1">
    <source>
        <dbReference type="EMBL" id="CAF4088400.1"/>
    </source>
</evidence>
<feature type="non-terminal residue" evidence="1">
    <location>
        <position position="507"/>
    </location>
</feature>
<dbReference type="Gene3D" id="3.90.176.10">
    <property type="entry name" value="Toxin ADP-ribosyltransferase, Chain A, domain 1"/>
    <property type="match status" value="1"/>
</dbReference>
<dbReference type="Gene3D" id="1.25.40.10">
    <property type="entry name" value="Tetratricopeptide repeat domain"/>
    <property type="match status" value="1"/>
</dbReference>
<name>A0A819U2G1_9BILA</name>
<gene>
    <name evidence="1" type="ORF">OXD698_LOCUS34742</name>
</gene>
<dbReference type="InterPro" id="IPR011990">
    <property type="entry name" value="TPR-like_helical_dom_sf"/>
</dbReference>
<proteinExistence type="predicted"/>
<dbReference type="EMBL" id="CAJOAZ010005123">
    <property type="protein sequence ID" value="CAF4088400.1"/>
    <property type="molecule type" value="Genomic_DNA"/>
</dbReference>
<sequence length="507" mass="58944">MPEMPRASNEEITPEQIRKALSKFQFSANPETCSTKQYIYRGQKLPIVVLQKMQDNRGSLISMYGFLSTTKYSAIGADFACVESNQDEYGSVIFQMEIDRANIVKIVCADIENQSQFKQEGEILFSVGSIWKLESIEKMDYYWMVELSFCNDIDSHLTKLDQRLMNGCTFLSLGNILRELGDKSNAENYYYRMMDDPNLSNDVRGHTYYNIGTLAAEQGRYGDALKNIQTAEKLILPRTESNTCLKMVDDLSITMNENYRDIFLYGIACGSTLRTLNWRACSYQTHHAESFCDWLFQCSTNLHKYQLLNTLGESGFELSYHHTLINSYQFHPSLIFLKINILNLSTLFVLLHYLPKLEWLDVHISNPIEVENDFNKNLSNTMDYPIKLHTLKFRTLNIQGRGCYELENLLLNFVQSLESLSISMYHRCDNEPDLNYDGYSLSILCQKFLHLRSFHFALQIQMFERADENIINNFVNTFSTPFWLNGPFGCKRVCVDFEQIYGWIQMF</sequence>
<dbReference type="SUPFAM" id="SSF48452">
    <property type="entry name" value="TPR-like"/>
    <property type="match status" value="1"/>
</dbReference>
<dbReference type="PROSITE" id="PS51996">
    <property type="entry name" value="TR_MART"/>
    <property type="match status" value="1"/>
</dbReference>
<dbReference type="Proteomes" id="UP000663844">
    <property type="component" value="Unassembled WGS sequence"/>
</dbReference>